<feature type="transmembrane region" description="Helical" evidence="7">
    <location>
        <begin position="529"/>
        <end position="554"/>
    </location>
</feature>
<dbReference type="InParanoid" id="B7G0Z8"/>
<keyword evidence="12" id="KW-1185">Reference proteome</keyword>
<feature type="transmembrane region" description="Helical" evidence="7">
    <location>
        <begin position="621"/>
        <end position="640"/>
    </location>
</feature>
<dbReference type="GO" id="GO:0005227">
    <property type="term" value="F:calcium-activated cation channel activity"/>
    <property type="evidence" value="ECO:0007669"/>
    <property type="project" value="InterPro"/>
</dbReference>
<evidence type="ECO:0000259" key="10">
    <source>
        <dbReference type="Pfam" id="PF14703"/>
    </source>
</evidence>
<evidence type="ECO:0000256" key="3">
    <source>
        <dbReference type="ARBA" id="ARBA00022448"/>
    </source>
</evidence>
<dbReference type="InterPro" id="IPR027815">
    <property type="entry name" value="CSC1/OSCA1-like_cyt"/>
</dbReference>
<accession>B7G0Z8</accession>
<comment type="similarity">
    <text evidence="2">Belongs to the CSC1 (TC 1.A.17) family.</text>
</comment>
<evidence type="ECO:0000256" key="4">
    <source>
        <dbReference type="ARBA" id="ARBA00022692"/>
    </source>
</evidence>
<organism evidence="11 12">
    <name type="scientific">Phaeodactylum tricornutum (strain CCAP 1055/1)</name>
    <dbReference type="NCBI Taxonomy" id="556484"/>
    <lineage>
        <taxon>Eukaryota</taxon>
        <taxon>Sar</taxon>
        <taxon>Stramenopiles</taxon>
        <taxon>Ochrophyta</taxon>
        <taxon>Bacillariophyta</taxon>
        <taxon>Bacillariophyceae</taxon>
        <taxon>Bacillariophycidae</taxon>
        <taxon>Naviculales</taxon>
        <taxon>Phaeodactylaceae</taxon>
        <taxon>Phaeodactylum</taxon>
    </lineage>
</organism>
<reference evidence="11 12" key="1">
    <citation type="journal article" date="2008" name="Nature">
        <title>The Phaeodactylum genome reveals the evolutionary history of diatom genomes.</title>
        <authorList>
            <person name="Bowler C."/>
            <person name="Allen A.E."/>
            <person name="Badger J.H."/>
            <person name="Grimwood J."/>
            <person name="Jabbari K."/>
            <person name="Kuo A."/>
            <person name="Maheswari U."/>
            <person name="Martens C."/>
            <person name="Maumus F."/>
            <person name="Otillar R.P."/>
            <person name="Rayko E."/>
            <person name="Salamov A."/>
            <person name="Vandepoele K."/>
            <person name="Beszteri B."/>
            <person name="Gruber A."/>
            <person name="Heijde M."/>
            <person name="Katinka M."/>
            <person name="Mock T."/>
            <person name="Valentin K."/>
            <person name="Verret F."/>
            <person name="Berges J.A."/>
            <person name="Brownlee C."/>
            <person name="Cadoret J.P."/>
            <person name="Chiovitti A."/>
            <person name="Choi C.J."/>
            <person name="Coesel S."/>
            <person name="De Martino A."/>
            <person name="Detter J.C."/>
            <person name="Durkin C."/>
            <person name="Falciatore A."/>
            <person name="Fournet J."/>
            <person name="Haruta M."/>
            <person name="Huysman M.J."/>
            <person name="Jenkins B.D."/>
            <person name="Jiroutova K."/>
            <person name="Jorgensen R.E."/>
            <person name="Joubert Y."/>
            <person name="Kaplan A."/>
            <person name="Kroger N."/>
            <person name="Kroth P.G."/>
            <person name="La Roche J."/>
            <person name="Lindquist E."/>
            <person name="Lommer M."/>
            <person name="Martin-Jezequel V."/>
            <person name="Lopez P.J."/>
            <person name="Lucas S."/>
            <person name="Mangogna M."/>
            <person name="McGinnis K."/>
            <person name="Medlin L.K."/>
            <person name="Montsant A."/>
            <person name="Oudot-Le Secq M.P."/>
            <person name="Napoli C."/>
            <person name="Obornik M."/>
            <person name="Parker M.S."/>
            <person name="Petit J.L."/>
            <person name="Porcel B.M."/>
            <person name="Poulsen N."/>
            <person name="Robison M."/>
            <person name="Rychlewski L."/>
            <person name="Rynearson T.A."/>
            <person name="Schmutz J."/>
            <person name="Shapiro H."/>
            <person name="Siaut M."/>
            <person name="Stanley M."/>
            <person name="Sussman M.R."/>
            <person name="Taylor A.R."/>
            <person name="Vardi A."/>
            <person name="von Dassow P."/>
            <person name="Vyverman W."/>
            <person name="Willis A."/>
            <person name="Wyrwicz L.S."/>
            <person name="Rokhsar D.S."/>
            <person name="Weissenbach J."/>
            <person name="Armbrust E.V."/>
            <person name="Green B.R."/>
            <person name="Van de Peer Y."/>
            <person name="Grigoriev I.V."/>
        </authorList>
    </citation>
    <scope>NUCLEOTIDE SEQUENCE [LARGE SCALE GENOMIC DNA]</scope>
    <source>
        <strain evidence="11 12">CCAP 1055/1</strain>
    </source>
</reference>
<evidence type="ECO:0000313" key="11">
    <source>
        <dbReference type="EMBL" id="EEC47602.1"/>
    </source>
</evidence>
<feature type="transmembrane region" description="Helical" evidence="7">
    <location>
        <begin position="574"/>
        <end position="601"/>
    </location>
</feature>
<keyword evidence="4 7" id="KW-0812">Transmembrane</keyword>
<feature type="domain" description="CSC1/OSCA1-like N-terminal transmembrane" evidence="9">
    <location>
        <begin position="39"/>
        <end position="190"/>
    </location>
</feature>
<comment type="subcellular location">
    <subcellularLocation>
        <location evidence="1">Membrane</location>
        <topology evidence="1">Multi-pass membrane protein</topology>
    </subcellularLocation>
</comment>
<evidence type="ECO:0000256" key="5">
    <source>
        <dbReference type="ARBA" id="ARBA00022989"/>
    </source>
</evidence>
<sequence length="740" mass="81842">MTEDAGAGTIAFLQRSLQANNSTDSTEEAASYNDGSVLRDTFTVYGSILLVIFIAFCWLRRKYPRAYNVRNWVEDIKTPLAKDQFGFFSWIWEISTITEDEIMDECGLDALCFVRILSMGYRISLMGVFNAIWLMPVYATADVSDDTRGIVDRIVEVSIAHVPASSPRLVATALAAWIVFGYTMYLILQEFEWFIDKRHKFLAKPRPQNYTVYVRNIPIEYRTDSGLEDFFRQCFQYESVLEANVRLRTPNLAKLVAQRSVLIANLEHAIAIEDITGEAPQRSASLKSSLMIMGGEKVNAIEAFAEELKALNADIKARIEELETKKLSQLFMQDVEQQSLATLGHSVAGRGDSMYGAGDNVNAEECASLTPSALAVVPRPNGYGTEISNVETAIYNDVIVEEEDDDGDLSTLASRQNVTNHSSSSKSILDAKKSIKQSVHLFKKAANAVKDSAVAVGENAAHMLQTNADGESYEAGFLTFTNLRTAQAALQMLHHSKPFSIEVQEAPDPQDVFWFNVGRTHKELQMGNLLSLAATTALCLLWTIPMSFIASLSTIDALRSEFDFIDSLLDDAPFLVPVFEIGAPLLVVVVNALLPVILQVFSMMEGPVSGAVVEASLFSKLAAFMIIQTFFVSAISGGLMQQLSEMINDYTLIIDLLATSLPAQATYFIQIIFVTTVFSCGMEILRVIPVIKAALRKCIGPRLTKRERQKAFMGLQPLGDPLDFEFADFSSNMVSSSRPK</sequence>
<evidence type="ECO:0000259" key="9">
    <source>
        <dbReference type="Pfam" id="PF13967"/>
    </source>
</evidence>
<dbReference type="GeneID" id="7201908"/>
<evidence type="ECO:0000259" key="8">
    <source>
        <dbReference type="Pfam" id="PF02714"/>
    </source>
</evidence>
<evidence type="ECO:0000256" key="6">
    <source>
        <dbReference type="ARBA" id="ARBA00023136"/>
    </source>
</evidence>
<dbReference type="GO" id="GO:0005886">
    <property type="term" value="C:plasma membrane"/>
    <property type="evidence" value="ECO:0007669"/>
    <property type="project" value="TreeGrafter"/>
</dbReference>
<proteinExistence type="inferred from homology"/>
<dbReference type="HOGENOM" id="CLU_009133_0_0_1"/>
<dbReference type="KEGG" id="pti:PHATRDRAFT_36312"/>
<evidence type="ECO:0000313" key="12">
    <source>
        <dbReference type="Proteomes" id="UP000000759"/>
    </source>
</evidence>
<dbReference type="InterPro" id="IPR003864">
    <property type="entry name" value="CSC1/OSCA1-like_7TM"/>
</dbReference>
<evidence type="ECO:0000256" key="7">
    <source>
        <dbReference type="SAM" id="Phobius"/>
    </source>
</evidence>
<feature type="domain" description="CSC1/OSCA1-like cytosolic" evidence="10">
    <location>
        <begin position="210"/>
        <end position="338"/>
    </location>
</feature>
<keyword evidence="3" id="KW-0813">Transport</keyword>
<feature type="domain" description="CSC1/OSCA1-like 7TM region" evidence="8">
    <location>
        <begin position="530"/>
        <end position="710"/>
    </location>
</feature>
<feature type="transmembrane region" description="Helical" evidence="7">
    <location>
        <begin position="667"/>
        <end position="688"/>
    </location>
</feature>
<feature type="transmembrane region" description="Helical" evidence="7">
    <location>
        <begin position="42"/>
        <end position="59"/>
    </location>
</feature>
<dbReference type="InterPro" id="IPR045122">
    <property type="entry name" value="Csc1-like"/>
</dbReference>
<keyword evidence="6 7" id="KW-0472">Membrane</keyword>
<protein>
    <submittedName>
        <fullName evidence="11">Uncharacterized protein</fullName>
    </submittedName>
</protein>
<dbReference type="AlphaFoldDB" id="B7G0Z8"/>
<dbReference type="EMBL" id="CM000613">
    <property type="protein sequence ID" value="EEC47602.1"/>
    <property type="molecule type" value="Genomic_DNA"/>
</dbReference>
<feature type="transmembrane region" description="Helical" evidence="7">
    <location>
        <begin position="123"/>
        <end position="141"/>
    </location>
</feature>
<evidence type="ECO:0000256" key="1">
    <source>
        <dbReference type="ARBA" id="ARBA00004141"/>
    </source>
</evidence>
<name>B7G0Z8_PHATC</name>
<dbReference type="PANTHER" id="PTHR13018">
    <property type="entry name" value="PROBABLE MEMBRANE PROTEIN DUF221-RELATED"/>
    <property type="match status" value="1"/>
</dbReference>
<dbReference type="OrthoDB" id="1689567at2759"/>
<feature type="transmembrane region" description="Helical" evidence="7">
    <location>
        <begin position="169"/>
        <end position="188"/>
    </location>
</feature>
<feature type="domain" description="CSC1/OSCA1-like cytosolic" evidence="10">
    <location>
        <begin position="463"/>
        <end position="516"/>
    </location>
</feature>
<dbReference type="Pfam" id="PF13967">
    <property type="entry name" value="RSN1_TM"/>
    <property type="match status" value="1"/>
</dbReference>
<dbReference type="eggNOG" id="KOG1134">
    <property type="taxonomic scope" value="Eukaryota"/>
</dbReference>
<dbReference type="Pfam" id="PF02714">
    <property type="entry name" value="RSN1_7TM"/>
    <property type="match status" value="1"/>
</dbReference>
<gene>
    <name evidence="11" type="ORF">PHATRDRAFT_36312</name>
</gene>
<dbReference type="PANTHER" id="PTHR13018:SF5">
    <property type="entry name" value="RE44586P"/>
    <property type="match status" value="1"/>
</dbReference>
<evidence type="ECO:0000256" key="2">
    <source>
        <dbReference type="ARBA" id="ARBA00007779"/>
    </source>
</evidence>
<dbReference type="Pfam" id="PF14703">
    <property type="entry name" value="PHM7_cyt"/>
    <property type="match status" value="2"/>
</dbReference>
<dbReference type="RefSeq" id="XP_002180950.1">
    <property type="nucleotide sequence ID" value="XM_002180914.1"/>
</dbReference>
<reference evidence="12" key="2">
    <citation type="submission" date="2008-08" db="EMBL/GenBank/DDBJ databases">
        <authorList>
            <consortium name="Diatom Consortium"/>
            <person name="Grigoriev I."/>
            <person name="Grimwood J."/>
            <person name="Kuo A."/>
            <person name="Otillar R.P."/>
            <person name="Salamov A."/>
            <person name="Detter J.C."/>
            <person name="Lindquist E."/>
            <person name="Shapiro H."/>
            <person name="Lucas S."/>
            <person name="Glavina del Rio T."/>
            <person name="Pitluck S."/>
            <person name="Rokhsar D."/>
            <person name="Bowler C."/>
        </authorList>
    </citation>
    <scope>GENOME REANNOTATION</scope>
    <source>
        <strain evidence="12">CCAP 1055/1</strain>
    </source>
</reference>
<dbReference type="InterPro" id="IPR032880">
    <property type="entry name" value="CSC1/OSCA1-like_N"/>
</dbReference>
<keyword evidence="5 7" id="KW-1133">Transmembrane helix</keyword>
<dbReference type="PaxDb" id="2850-Phatr36312"/>
<dbReference type="Proteomes" id="UP000000759">
    <property type="component" value="Chromosome 10"/>
</dbReference>